<reference evidence="3" key="1">
    <citation type="submission" date="2022-11" db="UniProtKB">
        <authorList>
            <consortium name="WormBaseParasite"/>
        </authorList>
    </citation>
    <scope>IDENTIFICATION</scope>
</reference>
<organism evidence="2 3">
    <name type="scientific">Ditylenchus dipsaci</name>
    <dbReference type="NCBI Taxonomy" id="166011"/>
    <lineage>
        <taxon>Eukaryota</taxon>
        <taxon>Metazoa</taxon>
        <taxon>Ecdysozoa</taxon>
        <taxon>Nematoda</taxon>
        <taxon>Chromadorea</taxon>
        <taxon>Rhabditida</taxon>
        <taxon>Tylenchina</taxon>
        <taxon>Tylenchomorpha</taxon>
        <taxon>Sphaerularioidea</taxon>
        <taxon>Anguinidae</taxon>
        <taxon>Anguininae</taxon>
        <taxon>Ditylenchus</taxon>
    </lineage>
</organism>
<accession>A0A915CZB2</accession>
<dbReference type="Pfam" id="PF10321">
    <property type="entry name" value="7TM_GPCR_Srt"/>
    <property type="match status" value="1"/>
</dbReference>
<evidence type="ECO:0000256" key="1">
    <source>
        <dbReference type="SAM" id="Phobius"/>
    </source>
</evidence>
<evidence type="ECO:0000313" key="2">
    <source>
        <dbReference type="Proteomes" id="UP000887574"/>
    </source>
</evidence>
<protein>
    <submittedName>
        <fullName evidence="3">Serpentine receptor class gamma</fullName>
    </submittedName>
</protein>
<dbReference type="AlphaFoldDB" id="A0A915CZB2"/>
<proteinExistence type="predicted"/>
<keyword evidence="1" id="KW-0472">Membrane</keyword>
<keyword evidence="1" id="KW-1133">Transmembrane helix</keyword>
<feature type="transmembrane region" description="Helical" evidence="1">
    <location>
        <begin position="57"/>
        <end position="79"/>
    </location>
</feature>
<dbReference type="WBParaSite" id="jg13741">
    <property type="protein sequence ID" value="jg13741"/>
    <property type="gene ID" value="jg13741"/>
</dbReference>
<dbReference type="Proteomes" id="UP000887574">
    <property type="component" value="Unplaced"/>
</dbReference>
<sequence length="113" mass="13084">MVSTVHWSLEYAGDNVLFSKACWFAANTTTVILSINRCMVIYDTDLADSLFRGKRTLFWLSIPTFGSMVFVWLFPPLIYNSIDSSAIFNPHMNYLPDSEFVSFIRFFLNFENV</sequence>
<dbReference type="InterPro" id="IPR019425">
    <property type="entry name" value="7TM_GPCR_serpentine_rcpt_Srt"/>
</dbReference>
<keyword evidence="1" id="KW-0812">Transmembrane</keyword>
<evidence type="ECO:0000313" key="3">
    <source>
        <dbReference type="WBParaSite" id="jg13741"/>
    </source>
</evidence>
<keyword evidence="2" id="KW-1185">Reference proteome</keyword>
<name>A0A915CZB2_9BILA</name>